<organism evidence="2">
    <name type="scientific">Thermodesulfatator atlanticus</name>
    <dbReference type="NCBI Taxonomy" id="501497"/>
    <lineage>
        <taxon>Bacteria</taxon>
        <taxon>Pseudomonadati</taxon>
        <taxon>Thermodesulfobacteriota</taxon>
        <taxon>Thermodesulfobacteria</taxon>
        <taxon>Thermodesulfobacteriales</taxon>
        <taxon>Thermodesulfatatoraceae</taxon>
        <taxon>Thermodesulfatator</taxon>
    </lineage>
</organism>
<dbReference type="PANTHER" id="PTHR33303">
    <property type="entry name" value="CYTOPLASMIC PROTEIN-RELATED"/>
    <property type="match status" value="1"/>
</dbReference>
<dbReference type="EMBL" id="DROK01000037">
    <property type="protein sequence ID" value="HHI96445.1"/>
    <property type="molecule type" value="Genomic_DNA"/>
</dbReference>
<evidence type="ECO:0000259" key="1">
    <source>
        <dbReference type="SMART" id="SM00881"/>
    </source>
</evidence>
<dbReference type="InterPro" id="IPR036291">
    <property type="entry name" value="NAD(P)-bd_dom_sf"/>
</dbReference>
<dbReference type="InterPro" id="IPR003781">
    <property type="entry name" value="CoA-bd"/>
</dbReference>
<dbReference type="Pfam" id="PF13380">
    <property type="entry name" value="CoA_binding_2"/>
    <property type="match status" value="1"/>
</dbReference>
<evidence type="ECO:0000313" key="2">
    <source>
        <dbReference type="EMBL" id="HHI96445.1"/>
    </source>
</evidence>
<feature type="domain" description="CoA-binding" evidence="1">
    <location>
        <begin position="20"/>
        <end position="115"/>
    </location>
</feature>
<reference evidence="2" key="1">
    <citation type="journal article" date="2020" name="mSystems">
        <title>Genome- and Community-Level Interaction Insights into Carbon Utilization and Element Cycling Functions of Hydrothermarchaeota in Hydrothermal Sediment.</title>
        <authorList>
            <person name="Zhou Z."/>
            <person name="Liu Y."/>
            <person name="Xu W."/>
            <person name="Pan J."/>
            <person name="Luo Z.H."/>
            <person name="Li M."/>
        </authorList>
    </citation>
    <scope>NUCLEOTIDE SEQUENCE [LARGE SCALE GENOMIC DNA]</scope>
    <source>
        <strain evidence="2">HyVt-533</strain>
    </source>
</reference>
<dbReference type="PANTHER" id="PTHR33303:SF2">
    <property type="entry name" value="COA-BINDING DOMAIN-CONTAINING PROTEIN"/>
    <property type="match status" value="1"/>
</dbReference>
<gene>
    <name evidence="2" type="ORF">ENJ96_01175</name>
</gene>
<dbReference type="Gene3D" id="3.40.50.720">
    <property type="entry name" value="NAD(P)-binding Rossmann-like Domain"/>
    <property type="match status" value="1"/>
</dbReference>
<dbReference type="AlphaFoldDB" id="A0A7V5NYB7"/>
<dbReference type="Proteomes" id="UP000886101">
    <property type="component" value="Unassembled WGS sequence"/>
</dbReference>
<name>A0A7V5NYB7_9BACT</name>
<proteinExistence type="predicted"/>
<protein>
    <submittedName>
        <fullName evidence="2">CoA-binding protein</fullName>
    </submittedName>
</protein>
<accession>A0A7V5NYB7</accession>
<comment type="caution">
    <text evidence="2">The sequence shown here is derived from an EMBL/GenBank/DDBJ whole genome shotgun (WGS) entry which is preliminary data.</text>
</comment>
<dbReference type="SMART" id="SM00881">
    <property type="entry name" value="CoA_binding"/>
    <property type="match status" value="1"/>
</dbReference>
<dbReference type="SUPFAM" id="SSF51735">
    <property type="entry name" value="NAD(P)-binding Rossmann-fold domains"/>
    <property type="match status" value="1"/>
</dbReference>
<sequence length="151" mass="16781">MEKACTLPDYTRIPQEAYEILKETRTIALVGASPKPERPSHQVMKYLLEQGFRVIPVNPGQREILGQPCYPNISALPEGEKIDTVVIFRRADQVPPLVAEALARGIKNIWLQEGIISPEAERLAREAGARIVMGLCFKKVHQISKQKGPAG</sequence>